<keyword evidence="1 8" id="KW-0813">Transport</keyword>
<dbReference type="PROSITE" id="PS00198">
    <property type="entry name" value="4FE4S_FER_1"/>
    <property type="match status" value="1"/>
</dbReference>
<keyword evidence="8" id="KW-1003">Cell membrane</keyword>
<dbReference type="OrthoDB" id="9767754at2"/>
<evidence type="ECO:0000256" key="7">
    <source>
        <dbReference type="ARBA" id="ARBA00023014"/>
    </source>
</evidence>
<dbReference type="EMBL" id="CP036150">
    <property type="protein sequence ID" value="QEN07978.1"/>
    <property type="molecule type" value="Genomic_DNA"/>
</dbReference>
<dbReference type="SUPFAM" id="SSF46548">
    <property type="entry name" value="alpha-helical ferredoxin"/>
    <property type="match status" value="1"/>
</dbReference>
<comment type="subcellular location">
    <subcellularLocation>
        <location evidence="8">Cell membrane</location>
        <topology evidence="8">Peripheral membrane protein</topology>
    </subcellularLocation>
</comment>
<dbReference type="PROSITE" id="PS51379">
    <property type="entry name" value="4FE4S_FER_2"/>
    <property type="match status" value="2"/>
</dbReference>
<dbReference type="Pfam" id="PF13375">
    <property type="entry name" value="RnfC_N"/>
    <property type="match status" value="1"/>
</dbReference>
<dbReference type="Gene3D" id="1.10.1060.10">
    <property type="entry name" value="Alpha-helical ferredoxin"/>
    <property type="match status" value="1"/>
</dbReference>
<dbReference type="InterPro" id="IPR037225">
    <property type="entry name" value="Nuo51_FMN-bd_sf"/>
</dbReference>
<keyword evidence="7 8" id="KW-0411">Iron-sulfur</keyword>
<dbReference type="RefSeq" id="WP_149486058.1">
    <property type="nucleotide sequence ID" value="NZ_CP036150.1"/>
</dbReference>
<dbReference type="InterPro" id="IPR011538">
    <property type="entry name" value="Nuo51_FMN-bd"/>
</dbReference>
<dbReference type="HAMAP" id="MF_00461">
    <property type="entry name" value="RsxC_RnfC"/>
    <property type="match status" value="1"/>
</dbReference>
<evidence type="ECO:0000256" key="2">
    <source>
        <dbReference type="ARBA" id="ARBA00022485"/>
    </source>
</evidence>
<feature type="domain" description="4Fe-4S ferredoxin-type" evidence="9">
    <location>
        <begin position="400"/>
        <end position="429"/>
    </location>
</feature>
<dbReference type="GO" id="GO:0046872">
    <property type="term" value="F:metal ion binding"/>
    <property type="evidence" value="ECO:0007669"/>
    <property type="project" value="UniProtKB-KW"/>
</dbReference>
<organism evidence="10 11">
    <name type="scientific">Oceanispirochaeta crateris</name>
    <dbReference type="NCBI Taxonomy" id="2518645"/>
    <lineage>
        <taxon>Bacteria</taxon>
        <taxon>Pseudomonadati</taxon>
        <taxon>Spirochaetota</taxon>
        <taxon>Spirochaetia</taxon>
        <taxon>Spirochaetales</taxon>
        <taxon>Spirochaetaceae</taxon>
        <taxon>Oceanispirochaeta</taxon>
    </lineage>
</organism>
<dbReference type="PANTHER" id="PTHR43034:SF2">
    <property type="entry name" value="ION-TRANSLOCATING OXIDOREDUCTASE COMPLEX SUBUNIT C"/>
    <property type="match status" value="1"/>
</dbReference>
<dbReference type="PANTHER" id="PTHR43034">
    <property type="entry name" value="ION-TRANSLOCATING OXIDOREDUCTASE COMPLEX SUBUNIT C"/>
    <property type="match status" value="1"/>
</dbReference>
<dbReference type="KEGG" id="ock:EXM22_08265"/>
<feature type="binding site" evidence="8">
    <location>
        <position position="380"/>
    </location>
    <ligand>
        <name>[4Fe-4S] cluster</name>
        <dbReference type="ChEBI" id="CHEBI:49883"/>
        <label>2</label>
    </ligand>
</feature>
<evidence type="ECO:0000256" key="5">
    <source>
        <dbReference type="ARBA" id="ARBA00022982"/>
    </source>
</evidence>
<dbReference type="Pfam" id="PF13187">
    <property type="entry name" value="Fer4_9"/>
    <property type="match status" value="1"/>
</dbReference>
<dbReference type="Gene3D" id="3.40.50.11540">
    <property type="entry name" value="NADH-ubiquinone oxidoreductase 51kDa subunit"/>
    <property type="match status" value="1"/>
</dbReference>
<comment type="function">
    <text evidence="8">Part of a membrane-bound complex that couples electron transfer with translocation of ions across the membrane.</text>
</comment>
<feature type="domain" description="4Fe-4S ferredoxin-type" evidence="9">
    <location>
        <begin position="360"/>
        <end position="390"/>
    </location>
</feature>
<dbReference type="GO" id="GO:0009055">
    <property type="term" value="F:electron transfer activity"/>
    <property type="evidence" value="ECO:0007669"/>
    <property type="project" value="InterPro"/>
</dbReference>
<comment type="similarity">
    <text evidence="8">Belongs to the 4Fe4S bacterial-type ferredoxin family. RnfC subfamily.</text>
</comment>
<evidence type="ECO:0000313" key="11">
    <source>
        <dbReference type="Proteomes" id="UP000324209"/>
    </source>
</evidence>
<feature type="binding site" evidence="8">
    <location>
        <position position="376"/>
    </location>
    <ligand>
        <name>[4Fe-4S] cluster</name>
        <dbReference type="ChEBI" id="CHEBI:49883"/>
        <label>1</label>
    </ligand>
</feature>
<evidence type="ECO:0000256" key="3">
    <source>
        <dbReference type="ARBA" id="ARBA00022723"/>
    </source>
</evidence>
<dbReference type="InterPro" id="IPR019554">
    <property type="entry name" value="Soluble_ligand-bd"/>
</dbReference>
<dbReference type="Pfam" id="PF01512">
    <property type="entry name" value="Complex1_51K"/>
    <property type="match status" value="1"/>
</dbReference>
<keyword evidence="8" id="KW-1278">Translocase</keyword>
<dbReference type="InterPro" id="IPR010208">
    <property type="entry name" value="Ion_transpt_RnfC/RsxC"/>
</dbReference>
<sequence length="446" mass="47829">MSRFKTFPKGGIHPTDYKEATCNKEVQNASLTSTAIIPLSQHIGAPSECLVQKGDLVEEEQIIGKSGGFVSANIHSPVPGEVLEIKKIFLPNGMAVDAVVIEVKGEFKRLGKDADLRDWSGMSNEEISAKIAEMGIVGQGGATFPTHVKLSLPKGKSCETFIINAVECEPYLTSDHRIMLEKGSEVLEGIQIMQRLLSPLKTVIGIEANKMDAVELLQSLITEKGLDIEVMPLEVKYPQGAEKNLIKAITGREVPSGKLPLEVGVINANVGTCLSVYEALVLDKPVIERVVTVSGGAIKNPSNLKARIGTSFRSLIDDCGGFSEEPVKIIAGGPMMGFAVYDLDTPVTKGTSGILALTSKEIKAAKPTPCLSCGRCVSSCPMGLNPTKIFKYIDFNMTEEALEAGLMDCVECGSCSYMCPAHIPLVQGFRGGKKIIRKKSMKKAGQ</sequence>
<keyword evidence="2 8" id="KW-0004">4Fe-4S</keyword>
<dbReference type="NCBIfam" id="TIGR01945">
    <property type="entry name" value="rnfC"/>
    <property type="match status" value="1"/>
</dbReference>
<feature type="binding site" evidence="8">
    <location>
        <position position="370"/>
    </location>
    <ligand>
        <name>[4Fe-4S] cluster</name>
        <dbReference type="ChEBI" id="CHEBI:49883"/>
        <label>1</label>
    </ligand>
</feature>
<keyword evidence="8" id="KW-0472">Membrane</keyword>
<reference evidence="10 11" key="1">
    <citation type="submission" date="2019-02" db="EMBL/GenBank/DDBJ databases">
        <title>Complete Genome Sequence and Methylome Analysis of free living Spirochaetas.</title>
        <authorList>
            <person name="Fomenkov A."/>
            <person name="Dubinina G."/>
            <person name="Leshcheva N."/>
            <person name="Mikheeva N."/>
            <person name="Grabovich M."/>
            <person name="Vincze T."/>
            <person name="Roberts R.J."/>
        </authorList>
    </citation>
    <scope>NUCLEOTIDE SEQUENCE [LARGE SCALE GENOMIC DNA]</scope>
    <source>
        <strain evidence="10 11">K2</strain>
    </source>
</reference>
<dbReference type="InterPro" id="IPR009051">
    <property type="entry name" value="Helical_ferredxn"/>
</dbReference>
<dbReference type="Proteomes" id="UP000324209">
    <property type="component" value="Chromosome"/>
</dbReference>
<keyword evidence="4 8" id="KW-0677">Repeat</keyword>
<evidence type="ECO:0000256" key="6">
    <source>
        <dbReference type="ARBA" id="ARBA00023004"/>
    </source>
</evidence>
<dbReference type="Pfam" id="PF10531">
    <property type="entry name" value="SLBB"/>
    <property type="match status" value="1"/>
</dbReference>
<keyword evidence="6 8" id="KW-0408">Iron</keyword>
<evidence type="ECO:0000256" key="1">
    <source>
        <dbReference type="ARBA" id="ARBA00022448"/>
    </source>
</evidence>
<feature type="binding site" evidence="8">
    <location>
        <position position="409"/>
    </location>
    <ligand>
        <name>[4Fe-4S] cluster</name>
        <dbReference type="ChEBI" id="CHEBI:49883"/>
        <label>2</label>
    </ligand>
</feature>
<dbReference type="GO" id="GO:0051539">
    <property type="term" value="F:4 iron, 4 sulfur cluster binding"/>
    <property type="evidence" value="ECO:0007669"/>
    <property type="project" value="UniProtKB-KW"/>
</dbReference>
<comment type="subunit">
    <text evidence="8">The complex is composed of six subunits: RnfA, RnfB, RnfC, RnfD, RnfE and RnfG.</text>
</comment>
<keyword evidence="5 8" id="KW-0249">Electron transport</keyword>
<accession>A0A5C1QKW8</accession>
<evidence type="ECO:0000259" key="9">
    <source>
        <dbReference type="PROSITE" id="PS51379"/>
    </source>
</evidence>
<evidence type="ECO:0000256" key="4">
    <source>
        <dbReference type="ARBA" id="ARBA00022737"/>
    </source>
</evidence>
<dbReference type="EC" id="7.-.-.-" evidence="8"/>
<feature type="binding site" evidence="8">
    <location>
        <position position="412"/>
    </location>
    <ligand>
        <name>[4Fe-4S] cluster</name>
        <dbReference type="ChEBI" id="CHEBI:49883"/>
        <label>2</label>
    </ligand>
</feature>
<dbReference type="GO" id="GO:0022900">
    <property type="term" value="P:electron transport chain"/>
    <property type="evidence" value="ECO:0007669"/>
    <property type="project" value="UniProtKB-UniRule"/>
</dbReference>
<keyword evidence="3 8" id="KW-0479">Metal-binding</keyword>
<feature type="binding site" evidence="8">
    <location>
        <position position="373"/>
    </location>
    <ligand>
        <name>[4Fe-4S] cluster</name>
        <dbReference type="ChEBI" id="CHEBI:49883"/>
        <label>1</label>
    </ligand>
</feature>
<comment type="cofactor">
    <cofactor evidence="8">
        <name>[4Fe-4S] cluster</name>
        <dbReference type="ChEBI" id="CHEBI:49883"/>
    </cofactor>
    <text evidence="8">Binds 2 [4Fe-4S] clusters per subunit.</text>
</comment>
<name>A0A5C1QKW8_9SPIO</name>
<keyword evidence="11" id="KW-1185">Reference proteome</keyword>
<protein>
    <recommendedName>
        <fullName evidence="8">Ion-translocating oxidoreductase complex subunit C</fullName>
        <ecNumber evidence="8">7.-.-.-</ecNumber>
    </recommendedName>
    <alternativeName>
        <fullName evidence="8">Rnf electron transport complex subunit C</fullName>
    </alternativeName>
</protein>
<dbReference type="AlphaFoldDB" id="A0A5C1QKW8"/>
<gene>
    <name evidence="10" type="primary">rsxC</name>
    <name evidence="8" type="synonym">rnfC</name>
    <name evidence="10" type="ORF">EXM22_08265</name>
</gene>
<feature type="binding site" evidence="8">
    <location>
        <position position="419"/>
    </location>
    <ligand>
        <name>[4Fe-4S] cluster</name>
        <dbReference type="ChEBI" id="CHEBI:49883"/>
        <label>1</label>
    </ligand>
</feature>
<dbReference type="InterPro" id="IPR026902">
    <property type="entry name" value="RnfC_N"/>
</dbReference>
<dbReference type="InterPro" id="IPR017900">
    <property type="entry name" value="4Fe4S_Fe_S_CS"/>
</dbReference>
<proteinExistence type="inferred from homology"/>
<dbReference type="InterPro" id="IPR017896">
    <property type="entry name" value="4Fe4S_Fe-S-bd"/>
</dbReference>
<dbReference type="Gene3D" id="3.10.20.600">
    <property type="match status" value="1"/>
</dbReference>
<dbReference type="SUPFAM" id="SSF142019">
    <property type="entry name" value="Nqo1 FMN-binding domain-like"/>
    <property type="match status" value="1"/>
</dbReference>
<dbReference type="GO" id="GO:0005886">
    <property type="term" value="C:plasma membrane"/>
    <property type="evidence" value="ECO:0007669"/>
    <property type="project" value="UniProtKB-SubCell"/>
</dbReference>
<evidence type="ECO:0000313" key="10">
    <source>
        <dbReference type="EMBL" id="QEN07978.1"/>
    </source>
</evidence>
<feature type="binding site" evidence="8">
    <location>
        <position position="415"/>
    </location>
    <ligand>
        <name>[4Fe-4S] cluster</name>
        <dbReference type="ChEBI" id="CHEBI:49883"/>
        <label>2</label>
    </ligand>
</feature>
<dbReference type="NCBIfam" id="NF003454">
    <property type="entry name" value="PRK05035.1"/>
    <property type="match status" value="1"/>
</dbReference>
<evidence type="ECO:0000256" key="8">
    <source>
        <dbReference type="HAMAP-Rule" id="MF_00461"/>
    </source>
</evidence>